<gene>
    <name evidence="1" type="ORF">Q766_16960</name>
</gene>
<reference evidence="1 2" key="1">
    <citation type="submission" date="2013-09" db="EMBL/GenBank/DDBJ databases">
        <authorList>
            <person name="Zeng Z."/>
            <person name="Chen C."/>
        </authorList>
    </citation>
    <scope>NUCLEOTIDE SEQUENCE [LARGE SCALE GENOMIC DNA]</scope>
    <source>
        <strain evidence="1 2">WB 4.1-42</strain>
    </source>
</reference>
<keyword evidence="2" id="KW-1185">Reference proteome</keyword>
<evidence type="ECO:0000313" key="1">
    <source>
        <dbReference type="EMBL" id="KGO91560.1"/>
    </source>
</evidence>
<proteinExistence type="predicted"/>
<evidence type="ECO:0000313" key="2">
    <source>
        <dbReference type="Proteomes" id="UP000030111"/>
    </source>
</evidence>
<protein>
    <recommendedName>
        <fullName evidence="3">DUF4348 domain-containing protein</fullName>
    </recommendedName>
</protein>
<dbReference type="AlphaFoldDB" id="A0A0A2MTK0"/>
<dbReference type="EMBL" id="JRLY01000017">
    <property type="protein sequence ID" value="KGO91560.1"/>
    <property type="molecule type" value="Genomic_DNA"/>
</dbReference>
<name>A0A0A2MTK0_9FLAO</name>
<evidence type="ECO:0008006" key="3">
    <source>
        <dbReference type="Google" id="ProtNLM"/>
    </source>
</evidence>
<dbReference type="STRING" id="1121898.GCA_000422725_03830"/>
<dbReference type="Gene3D" id="3.10.450.410">
    <property type="match status" value="1"/>
</dbReference>
<organism evidence="1 2">
    <name type="scientific">Flavobacterium subsaxonicum WB 4.1-42 = DSM 21790</name>
    <dbReference type="NCBI Taxonomy" id="1121898"/>
    <lineage>
        <taxon>Bacteria</taxon>
        <taxon>Pseudomonadati</taxon>
        <taxon>Bacteroidota</taxon>
        <taxon>Flavobacteriia</taxon>
        <taxon>Flavobacteriales</taxon>
        <taxon>Flavobacteriaceae</taxon>
        <taxon>Flavobacterium</taxon>
    </lineage>
</organism>
<comment type="caution">
    <text evidence="1">The sequence shown here is derived from an EMBL/GenBank/DDBJ whole genome shotgun (WGS) entry which is preliminary data.</text>
</comment>
<accession>A0A0A2MTK0</accession>
<sequence length="154" mass="18446">MLLGCNRNKGTKEEVKMPIDEIVCEVNFDAFFKAFVKDSLYQREHIKFPLLLHYYENSADTLITEYVGRDNYQHFLKLPQTDFQSYAKSKINYKHEIDRNKDTVTCIYKAIESEQTLNYKFSYYNNCWYLVDIHDYSVQTTPFKHNMISKIADY</sequence>
<dbReference type="Proteomes" id="UP000030111">
    <property type="component" value="Unassembled WGS sequence"/>
</dbReference>